<protein>
    <recommendedName>
        <fullName evidence="2">Peptidase M6-like domain-containing protein</fullName>
    </recommendedName>
</protein>
<dbReference type="Pfam" id="PF13517">
    <property type="entry name" value="FG-GAP_3"/>
    <property type="match status" value="1"/>
</dbReference>
<reference evidence="3" key="1">
    <citation type="submission" date="2018-05" db="EMBL/GenBank/DDBJ databases">
        <authorList>
            <person name="Lanie J.A."/>
            <person name="Ng W.-L."/>
            <person name="Kazmierczak K.M."/>
            <person name="Andrzejewski T.M."/>
            <person name="Davidsen T.M."/>
            <person name="Wayne K.J."/>
            <person name="Tettelin H."/>
            <person name="Glass J.I."/>
            <person name="Rusch D."/>
            <person name="Podicherti R."/>
            <person name="Tsui H.-C.T."/>
            <person name="Winkler M.E."/>
        </authorList>
    </citation>
    <scope>NUCLEOTIDE SEQUENCE</scope>
</reference>
<accession>A0A381XIC3</accession>
<dbReference type="InterPro" id="IPR013517">
    <property type="entry name" value="FG-GAP"/>
</dbReference>
<keyword evidence="1" id="KW-0732">Signal</keyword>
<evidence type="ECO:0000313" key="3">
    <source>
        <dbReference type="EMBL" id="SVA64043.1"/>
    </source>
</evidence>
<dbReference type="InterPro" id="IPR028994">
    <property type="entry name" value="Integrin_alpha_N"/>
</dbReference>
<dbReference type="PANTHER" id="PTHR41775:SF1">
    <property type="entry name" value="PEPTIDASE M6-LIKE DOMAIN-CONTAINING PROTEIN"/>
    <property type="match status" value="1"/>
</dbReference>
<dbReference type="NCBIfam" id="TIGR03296">
    <property type="entry name" value="M6dom_TIGR03296"/>
    <property type="match status" value="1"/>
</dbReference>
<dbReference type="GO" id="GO:0006508">
    <property type="term" value="P:proteolysis"/>
    <property type="evidence" value="ECO:0007669"/>
    <property type="project" value="InterPro"/>
</dbReference>
<dbReference type="AlphaFoldDB" id="A0A381XIC3"/>
<name>A0A381XIC3_9ZZZZ</name>
<dbReference type="SUPFAM" id="SSF69318">
    <property type="entry name" value="Integrin alpha N-terminal domain"/>
    <property type="match status" value="1"/>
</dbReference>
<evidence type="ECO:0000256" key="1">
    <source>
        <dbReference type="ARBA" id="ARBA00022729"/>
    </source>
</evidence>
<dbReference type="SUPFAM" id="SSF55486">
    <property type="entry name" value="Metalloproteases ('zincins'), catalytic domain"/>
    <property type="match status" value="1"/>
</dbReference>
<dbReference type="GO" id="GO:0008233">
    <property type="term" value="F:peptidase activity"/>
    <property type="evidence" value="ECO:0007669"/>
    <property type="project" value="InterPro"/>
</dbReference>
<organism evidence="3">
    <name type="scientific">marine metagenome</name>
    <dbReference type="NCBI Taxonomy" id="408172"/>
    <lineage>
        <taxon>unclassified sequences</taxon>
        <taxon>metagenomes</taxon>
        <taxon>ecological metagenomes</taxon>
    </lineage>
</organism>
<gene>
    <name evidence="3" type="ORF">METZ01_LOCUS116897</name>
</gene>
<sequence>MRKYIYIVLYMVSSVYAAYLRDIPITVHQPDGSVIECYATGDEYYNWLHDKDGYTIIQSQSDGYYYYAERDGELLKPSQYRMNEINPGSFGFEKWLKISVRMLKERRNNWFRDTEGRDAPSSGVVNNLNIFIRFADEYEFVTPRSYYDQPYNKEEGPSLKHYFRELSYDTLTVNTPHYPVCDLSTNISYQDSLPRSYYQPYNLVSNPDGYQGGDNGEDRRFREHTLLKSAIEFIKSEIPDTLVVDSDGDGYVDNTSFLISGSPGGWASLLWPHRWSLYSYDVDINGSLVDSYNFNLAGDPTYFNVGVLCHEFGHSLGAPDLYHYSYDGKVPVGGWDLMEANSDPPQYMSAFMKWKYCNWIECPIIESTGVYSLNSGQSPGNNCYRINSPYSPYNDLTGTTEEYFVVEYRKKEGIYEVGTPGNDSGLLAYRVNTVVGDGNADGPPDELYVYRPGGSLTSNGDISRAPFNQTSGRTEFNDSTIPSCFLTNGEPGGVNIIDIGNADNTIQFTYQTLSLFSDITNITDEGDGDGVLNPGDDATLQIFISNPLPNYDVNNVTGVLSTVEENVIIDNGEISFEDLTFDNPEDSAIVNVTFLPDAQLGDIPFTFQITAEYEENESEFNYSVEYHFNVAISLNQTGFPYGTTDQVRTSPAVKDINGDGIQEIIFGEDIGLLHVLGPTGVELPGFPFNLGGDDIWGSPAVADLEGDGDVEIIIGSKNKHLFVLNADGSIQVDYDAEQFLMGTPALGDIDGDGELEIVFGGYTSPGKLFAVNPDGSNVPGFPYDLGEKIQRGVALTDFNGNGRVDIVCGTDSGHLWLIYDDLTVAAGFPFEVSGDFRTAPSILDTNGEKIIFSGNNDNNFYAISNEGGLRFQVETGDDVNTSPGFIETEYGIGIFFGSDDGFIYGINLNGDPLPGWPIDLNASVHSSPVFSDLDG</sequence>
<dbReference type="InterPro" id="IPR008757">
    <property type="entry name" value="Peptidase_M6-like_domain"/>
</dbReference>
<feature type="non-terminal residue" evidence="3">
    <location>
        <position position="935"/>
    </location>
</feature>
<dbReference type="Pfam" id="PF05547">
    <property type="entry name" value="Peptidase_M6"/>
    <property type="match status" value="1"/>
</dbReference>
<dbReference type="EMBL" id="UINC01015160">
    <property type="protein sequence ID" value="SVA64043.1"/>
    <property type="molecule type" value="Genomic_DNA"/>
</dbReference>
<evidence type="ECO:0000259" key="2">
    <source>
        <dbReference type="Pfam" id="PF05547"/>
    </source>
</evidence>
<proteinExistence type="predicted"/>
<dbReference type="PANTHER" id="PTHR41775">
    <property type="entry name" value="SECRETED PROTEIN-RELATED"/>
    <property type="match status" value="1"/>
</dbReference>
<feature type="domain" description="Peptidase M6-like" evidence="2">
    <location>
        <begin position="269"/>
        <end position="342"/>
    </location>
</feature>